<dbReference type="Pfam" id="PF07690">
    <property type="entry name" value="MFS_1"/>
    <property type="match status" value="1"/>
</dbReference>
<feature type="transmembrane region" description="Helical" evidence="7">
    <location>
        <begin position="72"/>
        <end position="94"/>
    </location>
</feature>
<dbReference type="Proteomes" id="UP000308549">
    <property type="component" value="Unassembled WGS sequence"/>
</dbReference>
<evidence type="ECO:0000256" key="7">
    <source>
        <dbReference type="SAM" id="Phobius"/>
    </source>
</evidence>
<feature type="domain" description="Major facilitator superfamily (MFS) profile" evidence="8">
    <location>
        <begin position="30"/>
        <end position="449"/>
    </location>
</feature>
<dbReference type="GO" id="GO:0016020">
    <property type="term" value="C:membrane"/>
    <property type="evidence" value="ECO:0007669"/>
    <property type="project" value="UniProtKB-SubCell"/>
</dbReference>
<dbReference type="InterPro" id="IPR020846">
    <property type="entry name" value="MFS_dom"/>
</dbReference>
<feature type="transmembrane region" description="Helical" evidence="7">
    <location>
        <begin position="272"/>
        <end position="294"/>
    </location>
</feature>
<dbReference type="PANTHER" id="PTHR43791">
    <property type="entry name" value="PERMEASE-RELATED"/>
    <property type="match status" value="1"/>
</dbReference>
<dbReference type="PROSITE" id="PS50850">
    <property type="entry name" value="MFS"/>
    <property type="match status" value="1"/>
</dbReference>
<name>A0A4V5N3D2_9PEZI</name>
<keyword evidence="10" id="KW-1185">Reference proteome</keyword>
<feature type="transmembrane region" description="Helical" evidence="7">
    <location>
        <begin position="162"/>
        <end position="183"/>
    </location>
</feature>
<evidence type="ECO:0000259" key="8">
    <source>
        <dbReference type="PROSITE" id="PS50850"/>
    </source>
</evidence>
<feature type="transmembrane region" description="Helical" evidence="7">
    <location>
        <begin position="195"/>
        <end position="215"/>
    </location>
</feature>
<dbReference type="EMBL" id="NAJL01000060">
    <property type="protein sequence ID" value="TKA23139.1"/>
    <property type="molecule type" value="Genomic_DNA"/>
</dbReference>
<evidence type="ECO:0000256" key="4">
    <source>
        <dbReference type="ARBA" id="ARBA00022989"/>
    </source>
</evidence>
<dbReference type="SUPFAM" id="SSF103473">
    <property type="entry name" value="MFS general substrate transporter"/>
    <property type="match status" value="1"/>
</dbReference>
<feature type="transmembrane region" description="Helical" evidence="7">
    <location>
        <begin position="422"/>
        <end position="444"/>
    </location>
</feature>
<protein>
    <recommendedName>
        <fullName evidence="8">Major facilitator superfamily (MFS) profile domain-containing protein</fullName>
    </recommendedName>
</protein>
<comment type="subcellular location">
    <subcellularLocation>
        <location evidence="1">Membrane</location>
        <topology evidence="1">Multi-pass membrane protein</topology>
    </subcellularLocation>
</comment>
<dbReference type="Gene3D" id="1.20.1250.20">
    <property type="entry name" value="MFS general substrate transporter like domains"/>
    <property type="match status" value="2"/>
</dbReference>
<dbReference type="OrthoDB" id="2962993at2759"/>
<feature type="compositionally biased region" description="Basic and acidic residues" evidence="6">
    <location>
        <begin position="1"/>
        <end position="10"/>
    </location>
</feature>
<dbReference type="PANTHER" id="PTHR43791:SF101">
    <property type="entry name" value="HIGH-AFFINITY NICOTINIC ACID TRANSPORTER"/>
    <property type="match status" value="1"/>
</dbReference>
<accession>A0A4V5N3D2</accession>
<evidence type="ECO:0000256" key="6">
    <source>
        <dbReference type="SAM" id="MobiDB-lite"/>
    </source>
</evidence>
<dbReference type="FunFam" id="1.20.1250.20:FF:000013">
    <property type="entry name" value="MFS general substrate transporter"/>
    <property type="match status" value="1"/>
</dbReference>
<gene>
    <name evidence="9" type="ORF">B0A50_07169</name>
</gene>
<sequence length="475" mass="52200">MDNNADEKSLSTDQRPVGQQDHDVGSVESIIDHAAEKKVVKKIDLNLITLSNIGNANLTGFSDDLGLVGNQYGAAVSVVYATYVVFEPFWNIMLKILTPKLLMTGSCLAWSALTIGTAFAKSFDQLVGIRVLLGAAEAAIIPCVLMYVTMTYNRDEYAVRQTYIFTFSAVSGAFGGLLAFGLTRLETAGLHGWQWMYLVEGIISFCLAPITFLWLPNTVNEARWLDQSEKDLMSVRLERNKGVYDADERFSWSEIVRCLKDPKLYLQSVSHFGIDTTLYALTTFMPKIIAGLGFTSTINAQLLTVPVYAAAAISYLVTGWLSDRLKVRSPFLMGSLASCLVGYVILAVPNSSIGARYFAVFMVALGLYSTTSLNLVWAACNNAGYFKRAFATGMIQLVGNSAGAAIGFIFKTQTAPRYFKGIHFAIGMTCMSMCLTALNMWVVVVTNRRKRSAIAKGAVDRPELGDRNEHFLLYL</sequence>
<feature type="region of interest" description="Disordered" evidence="6">
    <location>
        <begin position="1"/>
        <end position="22"/>
    </location>
</feature>
<keyword evidence="4 7" id="KW-1133">Transmembrane helix</keyword>
<proteinExistence type="predicted"/>
<dbReference type="AlphaFoldDB" id="A0A4V5N3D2"/>
<feature type="transmembrane region" description="Helical" evidence="7">
    <location>
        <begin position="300"/>
        <end position="318"/>
    </location>
</feature>
<keyword evidence="3 7" id="KW-0812">Transmembrane</keyword>
<dbReference type="InterPro" id="IPR036259">
    <property type="entry name" value="MFS_trans_sf"/>
</dbReference>
<keyword evidence="5 7" id="KW-0472">Membrane</keyword>
<evidence type="ECO:0000256" key="3">
    <source>
        <dbReference type="ARBA" id="ARBA00022692"/>
    </source>
</evidence>
<feature type="transmembrane region" description="Helical" evidence="7">
    <location>
        <begin position="389"/>
        <end position="410"/>
    </location>
</feature>
<evidence type="ECO:0000256" key="5">
    <source>
        <dbReference type="ARBA" id="ARBA00023136"/>
    </source>
</evidence>
<dbReference type="GO" id="GO:0022857">
    <property type="term" value="F:transmembrane transporter activity"/>
    <property type="evidence" value="ECO:0007669"/>
    <property type="project" value="InterPro"/>
</dbReference>
<reference evidence="9 10" key="1">
    <citation type="submission" date="2017-03" db="EMBL/GenBank/DDBJ databases">
        <title>Genomes of endolithic fungi from Antarctica.</title>
        <authorList>
            <person name="Coleine C."/>
            <person name="Masonjones S."/>
            <person name="Stajich J.E."/>
        </authorList>
    </citation>
    <scope>NUCLEOTIDE SEQUENCE [LARGE SCALE GENOMIC DNA]</scope>
    <source>
        <strain evidence="9 10">CCFEE 6315</strain>
    </source>
</reference>
<feature type="transmembrane region" description="Helical" evidence="7">
    <location>
        <begin position="355"/>
        <end position="377"/>
    </location>
</feature>
<comment type="caution">
    <text evidence="9">The sequence shown here is derived from an EMBL/GenBank/DDBJ whole genome shotgun (WGS) entry which is preliminary data.</text>
</comment>
<organism evidence="9 10">
    <name type="scientific">Salinomyces thailandicus</name>
    <dbReference type="NCBI Taxonomy" id="706561"/>
    <lineage>
        <taxon>Eukaryota</taxon>
        <taxon>Fungi</taxon>
        <taxon>Dikarya</taxon>
        <taxon>Ascomycota</taxon>
        <taxon>Pezizomycotina</taxon>
        <taxon>Dothideomycetes</taxon>
        <taxon>Dothideomycetidae</taxon>
        <taxon>Mycosphaerellales</taxon>
        <taxon>Teratosphaeriaceae</taxon>
        <taxon>Salinomyces</taxon>
    </lineage>
</organism>
<evidence type="ECO:0000313" key="9">
    <source>
        <dbReference type="EMBL" id="TKA23139.1"/>
    </source>
</evidence>
<dbReference type="InterPro" id="IPR011701">
    <property type="entry name" value="MFS"/>
</dbReference>
<feature type="transmembrane region" description="Helical" evidence="7">
    <location>
        <begin position="330"/>
        <end position="349"/>
    </location>
</feature>
<evidence type="ECO:0000256" key="2">
    <source>
        <dbReference type="ARBA" id="ARBA00022448"/>
    </source>
</evidence>
<evidence type="ECO:0000313" key="10">
    <source>
        <dbReference type="Proteomes" id="UP000308549"/>
    </source>
</evidence>
<evidence type="ECO:0000256" key="1">
    <source>
        <dbReference type="ARBA" id="ARBA00004141"/>
    </source>
</evidence>
<feature type="transmembrane region" description="Helical" evidence="7">
    <location>
        <begin position="126"/>
        <end position="150"/>
    </location>
</feature>
<feature type="transmembrane region" description="Helical" evidence="7">
    <location>
        <begin position="101"/>
        <end position="120"/>
    </location>
</feature>
<keyword evidence="2" id="KW-0813">Transport</keyword>